<dbReference type="EMBL" id="KZ155784">
    <property type="protein sequence ID" value="OUS46143.1"/>
    <property type="molecule type" value="Genomic_DNA"/>
</dbReference>
<dbReference type="GO" id="GO:0005543">
    <property type="term" value="F:phospholipid binding"/>
    <property type="evidence" value="ECO:0007669"/>
    <property type="project" value="TreeGrafter"/>
</dbReference>
<dbReference type="Pfam" id="PF07817">
    <property type="entry name" value="GLE1"/>
    <property type="match status" value="1"/>
</dbReference>
<keyword evidence="4" id="KW-0509">mRNA transport</keyword>
<feature type="region of interest" description="Disordered" evidence="11">
    <location>
        <begin position="210"/>
        <end position="241"/>
    </location>
</feature>
<dbReference type="GO" id="GO:0044614">
    <property type="term" value="C:nuclear pore cytoplasmic filaments"/>
    <property type="evidence" value="ECO:0007669"/>
    <property type="project" value="TreeGrafter"/>
</dbReference>
<feature type="compositionally biased region" description="Basic and acidic residues" evidence="11">
    <location>
        <begin position="210"/>
        <end position="226"/>
    </location>
</feature>
<dbReference type="Gene3D" id="1.25.40.510">
    <property type="entry name" value="GLE1-like"/>
    <property type="match status" value="1"/>
</dbReference>
<dbReference type="InterPro" id="IPR038506">
    <property type="entry name" value="GLE1-like_sf"/>
</dbReference>
<reference evidence="12" key="1">
    <citation type="submission" date="2017-04" db="EMBL/GenBank/DDBJ databases">
        <title>Population genomics of picophytoplankton unveils novel chromosome hypervariability.</title>
        <authorList>
            <consortium name="DOE Joint Genome Institute"/>
            <person name="Blanc-Mathieu R."/>
            <person name="Krasovec M."/>
            <person name="Hebrard M."/>
            <person name="Yau S."/>
            <person name="Desgranges E."/>
            <person name="Martin J."/>
            <person name="Schackwitz W."/>
            <person name="Kuo A."/>
            <person name="Salin G."/>
            <person name="Donnadieu C."/>
            <person name="Desdevises Y."/>
            <person name="Sanchez-Ferandin S."/>
            <person name="Moreau H."/>
            <person name="Rivals E."/>
            <person name="Grigoriev I.V."/>
            <person name="Grimsley N."/>
            <person name="Eyre-Walker A."/>
            <person name="Piganeau G."/>
        </authorList>
    </citation>
    <scope>NUCLEOTIDE SEQUENCE [LARGE SCALE GENOMIC DNA]</scope>
    <source>
        <strain evidence="12">RCC 1115</strain>
    </source>
</reference>
<evidence type="ECO:0000256" key="2">
    <source>
        <dbReference type="ARBA" id="ARBA00011056"/>
    </source>
</evidence>
<feature type="region of interest" description="Disordered" evidence="11">
    <location>
        <begin position="1"/>
        <end position="48"/>
    </location>
</feature>
<dbReference type="Proteomes" id="UP000195557">
    <property type="component" value="Unassembled WGS sequence"/>
</dbReference>
<dbReference type="AlphaFoldDB" id="A0A1Y5IDJ0"/>
<dbReference type="PANTHER" id="PTHR12960:SF0">
    <property type="entry name" value="MRNA EXPORT FACTOR GLE1"/>
    <property type="match status" value="1"/>
</dbReference>
<dbReference type="PANTHER" id="PTHR12960">
    <property type="entry name" value="GLE-1-RELATED"/>
    <property type="match status" value="1"/>
</dbReference>
<evidence type="ECO:0000256" key="4">
    <source>
        <dbReference type="ARBA" id="ARBA00022816"/>
    </source>
</evidence>
<organism evidence="12">
    <name type="scientific">Ostreococcus tauri</name>
    <name type="common">Marine green alga</name>
    <dbReference type="NCBI Taxonomy" id="70448"/>
    <lineage>
        <taxon>Eukaryota</taxon>
        <taxon>Viridiplantae</taxon>
        <taxon>Chlorophyta</taxon>
        <taxon>Mamiellophyceae</taxon>
        <taxon>Mamiellales</taxon>
        <taxon>Bathycoccaceae</taxon>
        <taxon>Ostreococcus</taxon>
    </lineage>
</organism>
<evidence type="ECO:0000256" key="3">
    <source>
        <dbReference type="ARBA" id="ARBA00022448"/>
    </source>
</evidence>
<name>A0A1Y5IDJ0_OSTTA</name>
<dbReference type="GO" id="GO:0031369">
    <property type="term" value="F:translation initiation factor binding"/>
    <property type="evidence" value="ECO:0007669"/>
    <property type="project" value="TreeGrafter"/>
</dbReference>
<dbReference type="GO" id="GO:0016973">
    <property type="term" value="P:poly(A)+ mRNA export from nucleus"/>
    <property type="evidence" value="ECO:0007669"/>
    <property type="project" value="InterPro"/>
</dbReference>
<evidence type="ECO:0000256" key="10">
    <source>
        <dbReference type="ARBA" id="ARBA00029983"/>
    </source>
</evidence>
<keyword evidence="3" id="KW-0813">Transport</keyword>
<dbReference type="GO" id="GO:0005737">
    <property type="term" value="C:cytoplasm"/>
    <property type="evidence" value="ECO:0007669"/>
    <property type="project" value="TreeGrafter"/>
</dbReference>
<gene>
    <name evidence="12" type="ORF">BE221DRAFT_192128</name>
</gene>
<evidence type="ECO:0000256" key="8">
    <source>
        <dbReference type="ARBA" id="ARBA00023242"/>
    </source>
</evidence>
<dbReference type="InterPro" id="IPR012476">
    <property type="entry name" value="GLE1"/>
</dbReference>
<sequence>MDDYESSDDDILAPVRVGAPRRARGRTLRAPSVDTSEDEDAGTETGMVATTREGWMRATAQARATGAATATAIGRARQEAFERARGRRERARETASRRLASLECELALARAAESEARDAAMERAREISNKLRERDEALKRQAREMRKSRVLEHAAARREADELVMAVVAADAEAREAEERRRAEDEKRKIAEAEAAKKKAEEEAEAAKKKAEEEAKKRAEEEEARRKQAASDYVSGKSTGGEIPRVAAASEALEQEAELAKTLVEARQMVAEYQAHPGARMERRKLTNAIVVHVQQIAATQEQINKKSRDIMLMLVQLQEPQRTFALLSIAKKMLSQCDVQVAKLNRYAFALAEVAVRIAVDVPRFGALLVALVHEVCVSSVPKYYPYVQGRYATDDEYYDLMGYVKNDDGVAFETTDSYVDRMTGIMLFYAAFVQVDAPKHPHGIDAAWRWLVRLLNRCPPNRYTAAALDSFLKIAGYRMHAAYRGQFVKILELIHKEFLPKLEAKSDADVRPVSSRVSSYLIERAFEREPDGMRMPATDTSSTTI</sequence>
<keyword evidence="5" id="KW-0653">Protein transport</keyword>
<comment type="subcellular location">
    <subcellularLocation>
        <location evidence="1">Nucleus</location>
        <location evidence="1">Nuclear pore complex</location>
    </subcellularLocation>
</comment>
<proteinExistence type="inferred from homology"/>
<evidence type="ECO:0000256" key="11">
    <source>
        <dbReference type="SAM" id="MobiDB-lite"/>
    </source>
</evidence>
<evidence type="ECO:0000256" key="6">
    <source>
        <dbReference type="ARBA" id="ARBA00023010"/>
    </source>
</evidence>
<evidence type="ECO:0000313" key="12">
    <source>
        <dbReference type="EMBL" id="OUS46143.1"/>
    </source>
</evidence>
<accession>A0A1Y5IDJ0</accession>
<keyword evidence="8" id="KW-0539">Nucleus</keyword>
<evidence type="ECO:0000256" key="1">
    <source>
        <dbReference type="ARBA" id="ARBA00004567"/>
    </source>
</evidence>
<dbReference type="GO" id="GO:0015031">
    <property type="term" value="P:protein transport"/>
    <property type="evidence" value="ECO:0007669"/>
    <property type="project" value="UniProtKB-KW"/>
</dbReference>
<evidence type="ECO:0000256" key="5">
    <source>
        <dbReference type="ARBA" id="ARBA00022927"/>
    </source>
</evidence>
<dbReference type="GO" id="GO:0000822">
    <property type="term" value="F:inositol hexakisphosphate binding"/>
    <property type="evidence" value="ECO:0007669"/>
    <property type="project" value="TreeGrafter"/>
</dbReference>
<protein>
    <recommendedName>
        <fullName evidence="9">mRNA export factor GLE1</fullName>
    </recommendedName>
    <alternativeName>
        <fullName evidence="10">Nucleoporin GLE1</fullName>
    </alternativeName>
</protein>
<comment type="similarity">
    <text evidence="2">Belongs to the GLE1 family.</text>
</comment>
<keyword evidence="6" id="KW-0811">Translocation</keyword>
<dbReference type="eggNOG" id="KOG2412">
    <property type="taxonomic scope" value="Eukaryota"/>
</dbReference>
<feature type="compositionally biased region" description="Acidic residues" evidence="11">
    <location>
        <begin position="1"/>
        <end position="11"/>
    </location>
</feature>
<keyword evidence="7" id="KW-0906">Nuclear pore complex</keyword>
<evidence type="ECO:0000256" key="9">
    <source>
        <dbReference type="ARBA" id="ARBA00026227"/>
    </source>
</evidence>
<evidence type="ECO:0000256" key="7">
    <source>
        <dbReference type="ARBA" id="ARBA00023132"/>
    </source>
</evidence>